<accession>A0A1I2TKG5</accession>
<dbReference type="SUPFAM" id="SSF53335">
    <property type="entry name" value="S-adenosyl-L-methionine-dependent methyltransferases"/>
    <property type="match status" value="1"/>
</dbReference>
<dbReference type="Gene3D" id="3.40.50.150">
    <property type="entry name" value="Vaccinia Virus protein VP39"/>
    <property type="match status" value="1"/>
</dbReference>
<dbReference type="InterPro" id="IPR048354">
    <property type="entry name" value="TOD1_MUCI70_glycTrfase_dom"/>
</dbReference>
<keyword evidence="2" id="KW-0808">Transferase</keyword>
<name>A0A1I2TKG5_9BACT</name>
<evidence type="ECO:0000256" key="1">
    <source>
        <dbReference type="ARBA" id="ARBA00022603"/>
    </source>
</evidence>
<dbReference type="RefSeq" id="WP_092791008.1">
    <property type="nucleotide sequence ID" value="NZ_FOPC01000006.1"/>
</dbReference>
<gene>
    <name evidence="4" type="ORF">SAMN04487988_10610</name>
</gene>
<organism evidence="4 5">
    <name type="scientific">Algoriphagus hitonicola</name>
    <dbReference type="NCBI Taxonomy" id="435880"/>
    <lineage>
        <taxon>Bacteria</taxon>
        <taxon>Pseudomonadati</taxon>
        <taxon>Bacteroidota</taxon>
        <taxon>Cytophagia</taxon>
        <taxon>Cytophagales</taxon>
        <taxon>Cyclobacteriaceae</taxon>
        <taxon>Algoriphagus</taxon>
    </lineage>
</organism>
<dbReference type="GO" id="GO:0008168">
    <property type="term" value="F:methyltransferase activity"/>
    <property type="evidence" value="ECO:0007669"/>
    <property type="project" value="UniProtKB-KW"/>
</dbReference>
<evidence type="ECO:0000256" key="2">
    <source>
        <dbReference type="ARBA" id="ARBA00022679"/>
    </source>
</evidence>
<keyword evidence="5" id="KW-1185">Reference proteome</keyword>
<dbReference type="GO" id="GO:0005886">
    <property type="term" value="C:plasma membrane"/>
    <property type="evidence" value="ECO:0007669"/>
    <property type="project" value="TreeGrafter"/>
</dbReference>
<evidence type="ECO:0000259" key="3">
    <source>
        <dbReference type="Pfam" id="PF04765"/>
    </source>
</evidence>
<dbReference type="GO" id="GO:0071770">
    <property type="term" value="P:DIM/DIP cell wall layer assembly"/>
    <property type="evidence" value="ECO:0007669"/>
    <property type="project" value="TreeGrafter"/>
</dbReference>
<dbReference type="GO" id="GO:0032259">
    <property type="term" value="P:methylation"/>
    <property type="evidence" value="ECO:0007669"/>
    <property type="project" value="UniProtKB-KW"/>
</dbReference>
<dbReference type="PANTHER" id="PTHR40048">
    <property type="entry name" value="RHAMNOSYL O-METHYLTRANSFERASE"/>
    <property type="match status" value="1"/>
</dbReference>
<keyword evidence="1" id="KW-0489">Methyltransferase</keyword>
<dbReference type="InterPro" id="IPR029044">
    <property type="entry name" value="Nucleotide-diphossugar_trans"/>
</dbReference>
<dbReference type="Pfam" id="PF13578">
    <property type="entry name" value="Methyltransf_24"/>
    <property type="match status" value="1"/>
</dbReference>
<sequence>MNKIICYTAIFGDYDELLNPVYADRLMNEATFICFTDRNDLQSDFWTIIYVERKYLDPTRENRYYKLNAYEVLPEHDISLYIDGNIFLKSDSINEIINQIFSFGAEMAIVKHPKRDCLFVEGETCIKFGKDRYDIIVNQLSKYKLQKFPHHFGLWACSIIFRKNTSAVENLCQKWWEEVQSGSRRDQISFPYVLNKLNFKGLLTLDWKWEENDFYKRAFHKKIIFDKPILNLNTEGEIYLPKRILEPLGWAGHIPFAIWLVWNYKPNLIVELGTHTGNSFFSFCQAMQTGNPLGKVYAIDLGQGGKHSGYYSDGINDDLYAYQRINYPTIGSIIRKNFNEAINDFEDQSVDLLHIDGLHTYEAVKNDFETWLPKLKTNSIVLFHDISVFREDFGVNQFWNEVINKYPINFSFHHSNGLGVLSLHDTGKGAEIIKELNNNLNIIQLFVSTGEALSQLSPIYFENLRLKEKINNSKAINISEKIKKIIRFFK</sequence>
<dbReference type="PANTHER" id="PTHR40048:SF1">
    <property type="entry name" value="RHAMNOSYL O-METHYLTRANSFERASE"/>
    <property type="match status" value="1"/>
</dbReference>
<dbReference type="InterPro" id="IPR029063">
    <property type="entry name" value="SAM-dependent_MTases_sf"/>
</dbReference>
<dbReference type="STRING" id="435880.SAMN04487988_10610"/>
<reference evidence="5" key="1">
    <citation type="submission" date="2016-10" db="EMBL/GenBank/DDBJ databases">
        <authorList>
            <person name="Varghese N."/>
            <person name="Submissions S."/>
        </authorList>
    </citation>
    <scope>NUCLEOTIDE SEQUENCE [LARGE SCALE GENOMIC DNA]</scope>
    <source>
        <strain evidence="5">DSM 19315</strain>
    </source>
</reference>
<dbReference type="AlphaFoldDB" id="A0A1I2TKG5"/>
<dbReference type="SUPFAM" id="SSF53448">
    <property type="entry name" value="Nucleotide-diphospho-sugar transferases"/>
    <property type="match status" value="1"/>
</dbReference>
<evidence type="ECO:0000313" key="4">
    <source>
        <dbReference type="EMBL" id="SFG63877.1"/>
    </source>
</evidence>
<dbReference type="Proteomes" id="UP000199642">
    <property type="component" value="Unassembled WGS sequence"/>
</dbReference>
<protein>
    <recommendedName>
        <fullName evidence="3">TOD1/MUCI70 glycosyltransferase-like domain-containing protein</fullName>
    </recommendedName>
</protein>
<dbReference type="OrthoDB" id="5464618at2"/>
<proteinExistence type="predicted"/>
<evidence type="ECO:0000313" key="5">
    <source>
        <dbReference type="Proteomes" id="UP000199642"/>
    </source>
</evidence>
<dbReference type="EMBL" id="FOPC01000006">
    <property type="protein sequence ID" value="SFG63877.1"/>
    <property type="molecule type" value="Genomic_DNA"/>
</dbReference>
<dbReference type="Pfam" id="PF04765">
    <property type="entry name" value="TOD1_MUCI70"/>
    <property type="match status" value="1"/>
</dbReference>
<feature type="domain" description="TOD1/MUCI70 glycosyltransferase-like" evidence="3">
    <location>
        <begin position="3"/>
        <end position="203"/>
    </location>
</feature>